<organism evidence="1 2">
    <name type="scientific">Variovorax rhizosphaerae</name>
    <dbReference type="NCBI Taxonomy" id="1836200"/>
    <lineage>
        <taxon>Bacteria</taxon>
        <taxon>Pseudomonadati</taxon>
        <taxon>Pseudomonadota</taxon>
        <taxon>Betaproteobacteria</taxon>
        <taxon>Burkholderiales</taxon>
        <taxon>Comamonadaceae</taxon>
        <taxon>Variovorax</taxon>
    </lineage>
</organism>
<keyword evidence="2" id="KW-1185">Reference proteome</keyword>
<dbReference type="Proteomes" id="UP001385892">
    <property type="component" value="Unassembled WGS sequence"/>
</dbReference>
<gene>
    <name evidence="1" type="ORF">WKW82_15555</name>
</gene>
<dbReference type="SUPFAM" id="SSF55486">
    <property type="entry name" value="Metalloproteases ('zincins'), catalytic domain"/>
    <property type="match status" value="1"/>
</dbReference>
<proteinExistence type="predicted"/>
<name>A0ABU8WMH3_9BURK</name>
<accession>A0ABU8WMH3</accession>
<comment type="caution">
    <text evidence="1">The sequence shown here is derived from an EMBL/GenBank/DDBJ whole genome shotgun (WGS) entry which is preliminary data.</text>
</comment>
<reference evidence="1 2" key="1">
    <citation type="submission" date="2024-03" db="EMBL/GenBank/DDBJ databases">
        <title>Novel species of the genus Variovorax.</title>
        <authorList>
            <person name="Liu Q."/>
            <person name="Xin Y.-H."/>
        </authorList>
    </citation>
    <scope>NUCLEOTIDE SEQUENCE [LARGE SCALE GENOMIC DNA]</scope>
    <source>
        <strain evidence="1 2">KACC 18900</strain>
    </source>
</reference>
<dbReference type="Pfam" id="PF13688">
    <property type="entry name" value="Reprolysin_5"/>
    <property type="match status" value="1"/>
</dbReference>
<dbReference type="Gene3D" id="3.40.390.10">
    <property type="entry name" value="Collagenase (Catalytic Domain)"/>
    <property type="match status" value="1"/>
</dbReference>
<evidence type="ECO:0000313" key="1">
    <source>
        <dbReference type="EMBL" id="MEJ8848075.1"/>
    </source>
</evidence>
<protein>
    <submittedName>
        <fullName evidence="1">M12 family metallo-peptidase</fullName>
    </submittedName>
</protein>
<evidence type="ECO:0000313" key="2">
    <source>
        <dbReference type="Proteomes" id="UP001385892"/>
    </source>
</evidence>
<dbReference type="InterPro" id="IPR024079">
    <property type="entry name" value="MetalloPept_cat_dom_sf"/>
</dbReference>
<dbReference type="EMBL" id="JBBKZT010000006">
    <property type="protein sequence ID" value="MEJ8848075.1"/>
    <property type="molecule type" value="Genomic_DNA"/>
</dbReference>
<sequence length="215" mass="23479">MDDITTLRVLIVATKDAVQKYIPDLQAQAQLVIAQANQSFTNSNVKIKFELAGTWVDPDYVEDKTFSTILFDLRTKGDGKLDGVHTQRAATNANLVQLWANNNGYCGQAYLAAQSGAAAFSVVWAACASNGSTATHEIGHNLGANHDTAEAKEGSYAYGYNYNGKWSTLEAGAPNIRLNYWSNPDIFYDGIPMGTPTRNNARVLNESRFKAATFR</sequence>